<organism evidence="2 3">
    <name type="scientific">Streptomyces bangladeshensis</name>
    <dbReference type="NCBI Taxonomy" id="295352"/>
    <lineage>
        <taxon>Bacteria</taxon>
        <taxon>Bacillati</taxon>
        <taxon>Actinomycetota</taxon>
        <taxon>Actinomycetes</taxon>
        <taxon>Kitasatosporales</taxon>
        <taxon>Streptomycetaceae</taxon>
        <taxon>Streptomyces</taxon>
    </lineage>
</organism>
<evidence type="ECO:0008006" key="4">
    <source>
        <dbReference type="Google" id="ProtNLM"/>
    </source>
</evidence>
<protein>
    <recommendedName>
        <fullName evidence="4">Vegetative cell wall protein gp1</fullName>
    </recommendedName>
</protein>
<reference evidence="3" key="1">
    <citation type="journal article" date="2019" name="Int. J. Syst. Evol. Microbiol.">
        <title>The Global Catalogue of Microorganisms (GCM) 10K type strain sequencing project: providing services to taxonomists for standard genome sequencing and annotation.</title>
        <authorList>
            <consortium name="The Broad Institute Genomics Platform"/>
            <consortium name="The Broad Institute Genome Sequencing Center for Infectious Disease"/>
            <person name="Wu L."/>
            <person name="Ma J."/>
        </authorList>
    </citation>
    <scope>NUCLEOTIDE SEQUENCE [LARGE SCALE GENOMIC DNA]</scope>
    <source>
        <strain evidence="3">JCM 14924</strain>
    </source>
</reference>
<evidence type="ECO:0000313" key="2">
    <source>
        <dbReference type="EMBL" id="GAA2196424.1"/>
    </source>
</evidence>
<keyword evidence="1" id="KW-0812">Transmembrane</keyword>
<dbReference type="EMBL" id="BAAAOQ010000009">
    <property type="protein sequence ID" value="GAA2196424.1"/>
    <property type="molecule type" value="Genomic_DNA"/>
</dbReference>
<dbReference type="Proteomes" id="UP001501391">
    <property type="component" value="Unassembled WGS sequence"/>
</dbReference>
<accession>A0ABP5NA52</accession>
<keyword evidence="3" id="KW-1185">Reference proteome</keyword>
<sequence length="294" mass="32328">MLTGLVTDVGRKLAERWAAALVLPGLVFTAVAATALILGQRHWADLGLLRDRLRELTAGGPGAGSTRTAVLLLGVLAASFAAALLAEALAGPYERALQGSWPRPLHPLARRLTERRRRAWDSHDAACVAALHTGTAAEREAERNAVALVRPECPTWTGDRLRAPATRIRLHYRIELADAWPRLWLLLPDTTRLPLAESRQRLDEAMRLGGWAVLYVLLGAVWWPAAVAGAGAGLVAWRRGRERAEEYAELVESAVDVHLPELFERFDEEAHPVRASLGRTVTERFRKGAGARRR</sequence>
<keyword evidence="1" id="KW-1133">Transmembrane helix</keyword>
<evidence type="ECO:0000313" key="3">
    <source>
        <dbReference type="Proteomes" id="UP001501391"/>
    </source>
</evidence>
<comment type="caution">
    <text evidence="2">The sequence shown here is derived from an EMBL/GenBank/DDBJ whole genome shotgun (WGS) entry which is preliminary data.</text>
</comment>
<gene>
    <name evidence="2" type="ORF">GCM10009787_30630</name>
</gene>
<proteinExistence type="predicted"/>
<feature type="transmembrane region" description="Helical" evidence="1">
    <location>
        <begin position="69"/>
        <end position="90"/>
    </location>
</feature>
<dbReference type="RefSeq" id="WP_094372873.1">
    <property type="nucleotide sequence ID" value="NZ_BAAAOQ010000009.1"/>
</dbReference>
<evidence type="ECO:0000256" key="1">
    <source>
        <dbReference type="SAM" id="Phobius"/>
    </source>
</evidence>
<name>A0ABP5NA52_9ACTN</name>
<feature type="transmembrane region" description="Helical" evidence="1">
    <location>
        <begin position="212"/>
        <end position="237"/>
    </location>
</feature>
<feature type="transmembrane region" description="Helical" evidence="1">
    <location>
        <begin position="17"/>
        <end position="38"/>
    </location>
</feature>
<keyword evidence="1" id="KW-0472">Membrane</keyword>